<dbReference type="PROSITE" id="PS00639">
    <property type="entry name" value="THIOL_PROTEASE_HIS"/>
    <property type="match status" value="1"/>
</dbReference>
<reference evidence="9 10" key="1">
    <citation type="journal article" date="2019" name="PLoS Biol.">
        <title>Sex chromosomes control vertical transmission of feminizing Wolbachia symbionts in an isopod.</title>
        <authorList>
            <person name="Becking T."/>
            <person name="Chebbi M.A."/>
            <person name="Giraud I."/>
            <person name="Moumen B."/>
            <person name="Laverre T."/>
            <person name="Caubet Y."/>
            <person name="Peccoud J."/>
            <person name="Gilbert C."/>
            <person name="Cordaux R."/>
        </authorList>
    </citation>
    <scope>NUCLEOTIDE SEQUENCE [LARGE SCALE GENOMIC DNA]</scope>
    <source>
        <strain evidence="9">ANa2</strain>
        <tissue evidence="9">Whole body excluding digestive tract and cuticle</tissue>
    </source>
</reference>
<dbReference type="InterPro" id="IPR013128">
    <property type="entry name" value="Peptidase_C1A"/>
</dbReference>
<dbReference type="Pfam" id="PF00112">
    <property type="entry name" value="Peptidase_C1"/>
    <property type="match status" value="1"/>
</dbReference>
<dbReference type="InterPro" id="IPR013201">
    <property type="entry name" value="Prot_inhib_I29"/>
</dbReference>
<sequence>MKLQHGKKYDSEIEENFRMKIYAENKHKIAKHNKLLMMGHKSYSLKMNEFGDMLHQEFVAVMNGLKKVNASELQKHRKHYAVSFIEPDNDVLMPKSVDWREKGAVTEVKNQGQCGSCWAFSATGSLEGQHYRQTGKLVSLSEQNLVDCSTSYGNNGCNGGLMDYAFQYIKDNHGIDTEDSYPYDAKDEPCHFSKADVGADDKGYVDIRSKSEKALKKAVATIGPISVAIDASHSSFQFYSDGVYSEDECDEDNLDHGVLAVGYGTENGTDYWLVKNSWGPSWGSDGYIKMARNHKNMCGIATAASYPLV</sequence>
<dbReference type="InterPro" id="IPR039417">
    <property type="entry name" value="Peptidase_C1A_papain-like"/>
</dbReference>
<dbReference type="FunFam" id="3.90.70.10:FF:000006">
    <property type="entry name" value="Cathepsin S"/>
    <property type="match status" value="1"/>
</dbReference>
<evidence type="ECO:0000313" key="10">
    <source>
        <dbReference type="Proteomes" id="UP000326759"/>
    </source>
</evidence>
<dbReference type="GO" id="GO:0006508">
    <property type="term" value="P:proteolysis"/>
    <property type="evidence" value="ECO:0007669"/>
    <property type="project" value="UniProtKB-KW"/>
</dbReference>
<dbReference type="InterPro" id="IPR025660">
    <property type="entry name" value="Pept_his_AS"/>
</dbReference>
<dbReference type="SMART" id="SM00848">
    <property type="entry name" value="Inhibitor_I29"/>
    <property type="match status" value="1"/>
</dbReference>
<evidence type="ECO:0000256" key="3">
    <source>
        <dbReference type="ARBA" id="ARBA00022801"/>
    </source>
</evidence>
<proteinExistence type="inferred from homology"/>
<evidence type="ECO:0000256" key="1">
    <source>
        <dbReference type="ARBA" id="ARBA00008455"/>
    </source>
</evidence>
<dbReference type="GO" id="GO:0008234">
    <property type="term" value="F:cysteine-type peptidase activity"/>
    <property type="evidence" value="ECO:0007669"/>
    <property type="project" value="UniProtKB-KW"/>
</dbReference>
<keyword evidence="6" id="KW-1015">Disulfide bond</keyword>
<accession>A0A5N5T6J6</accession>
<name>A0A5N5T6J6_9CRUS</name>
<dbReference type="Gene3D" id="3.90.70.10">
    <property type="entry name" value="Cysteine proteinases"/>
    <property type="match status" value="1"/>
</dbReference>
<evidence type="ECO:0000256" key="4">
    <source>
        <dbReference type="ARBA" id="ARBA00022807"/>
    </source>
</evidence>
<dbReference type="SMART" id="SM00645">
    <property type="entry name" value="Pept_C1"/>
    <property type="match status" value="1"/>
</dbReference>
<dbReference type="EMBL" id="SEYY01009147">
    <property type="protein sequence ID" value="KAB7501887.1"/>
    <property type="molecule type" value="Genomic_DNA"/>
</dbReference>
<feature type="domain" description="Cathepsin propeptide inhibitor" evidence="8">
    <location>
        <begin position="2"/>
        <end position="58"/>
    </location>
</feature>
<comment type="similarity">
    <text evidence="1">Belongs to the peptidase C1 family.</text>
</comment>
<dbReference type="Proteomes" id="UP000326759">
    <property type="component" value="Unassembled WGS sequence"/>
</dbReference>
<dbReference type="PROSITE" id="PS00640">
    <property type="entry name" value="THIOL_PROTEASE_ASN"/>
    <property type="match status" value="1"/>
</dbReference>
<evidence type="ECO:0000256" key="5">
    <source>
        <dbReference type="ARBA" id="ARBA00023145"/>
    </source>
</evidence>
<feature type="domain" description="Peptidase C1A papain C-terminal" evidence="7">
    <location>
        <begin position="93"/>
        <end position="308"/>
    </location>
</feature>
<keyword evidence="10" id="KW-1185">Reference proteome</keyword>
<dbReference type="InterPro" id="IPR000668">
    <property type="entry name" value="Peptidase_C1A_C"/>
</dbReference>
<evidence type="ECO:0000313" key="9">
    <source>
        <dbReference type="EMBL" id="KAB7501887.1"/>
    </source>
</evidence>
<evidence type="ECO:0000259" key="7">
    <source>
        <dbReference type="SMART" id="SM00645"/>
    </source>
</evidence>
<dbReference type="InterPro" id="IPR000169">
    <property type="entry name" value="Pept_cys_AS"/>
</dbReference>
<organism evidence="9 10">
    <name type="scientific">Armadillidium nasatum</name>
    <dbReference type="NCBI Taxonomy" id="96803"/>
    <lineage>
        <taxon>Eukaryota</taxon>
        <taxon>Metazoa</taxon>
        <taxon>Ecdysozoa</taxon>
        <taxon>Arthropoda</taxon>
        <taxon>Crustacea</taxon>
        <taxon>Multicrustacea</taxon>
        <taxon>Malacostraca</taxon>
        <taxon>Eumalacostraca</taxon>
        <taxon>Peracarida</taxon>
        <taxon>Isopoda</taxon>
        <taxon>Oniscidea</taxon>
        <taxon>Crinocheta</taxon>
        <taxon>Armadillidiidae</taxon>
        <taxon>Armadillidium</taxon>
    </lineage>
</organism>
<dbReference type="PANTHER" id="PTHR12411">
    <property type="entry name" value="CYSTEINE PROTEASE FAMILY C1-RELATED"/>
    <property type="match status" value="1"/>
</dbReference>
<dbReference type="PROSITE" id="PS00139">
    <property type="entry name" value="THIOL_PROTEASE_CYS"/>
    <property type="match status" value="1"/>
</dbReference>
<keyword evidence="2" id="KW-0645">Protease</keyword>
<dbReference type="InterPro" id="IPR038765">
    <property type="entry name" value="Papain-like_cys_pep_sf"/>
</dbReference>
<dbReference type="Pfam" id="PF08246">
    <property type="entry name" value="Inhibitor_I29"/>
    <property type="match status" value="1"/>
</dbReference>
<evidence type="ECO:0000259" key="8">
    <source>
        <dbReference type="SMART" id="SM00848"/>
    </source>
</evidence>
<keyword evidence="5" id="KW-0865">Zymogen</keyword>
<keyword evidence="4" id="KW-0788">Thiol protease</keyword>
<gene>
    <name evidence="9" type="primary">CATL_0</name>
    <name evidence="9" type="ORF">Anas_12533</name>
</gene>
<evidence type="ECO:0000256" key="2">
    <source>
        <dbReference type="ARBA" id="ARBA00022670"/>
    </source>
</evidence>
<dbReference type="PRINTS" id="PR00705">
    <property type="entry name" value="PAPAIN"/>
</dbReference>
<keyword evidence="3" id="KW-0378">Hydrolase</keyword>
<comment type="caution">
    <text evidence="9">The sequence shown here is derived from an EMBL/GenBank/DDBJ whole genome shotgun (WGS) entry which is preliminary data.</text>
</comment>
<dbReference type="InterPro" id="IPR025661">
    <property type="entry name" value="Pept_asp_AS"/>
</dbReference>
<dbReference type="OrthoDB" id="10263972at2759"/>
<dbReference type="SUPFAM" id="SSF54001">
    <property type="entry name" value="Cysteine proteinases"/>
    <property type="match status" value="1"/>
</dbReference>
<dbReference type="AlphaFoldDB" id="A0A5N5T6J6"/>
<evidence type="ECO:0000256" key="6">
    <source>
        <dbReference type="ARBA" id="ARBA00023157"/>
    </source>
</evidence>
<dbReference type="CDD" id="cd02248">
    <property type="entry name" value="Peptidase_C1A"/>
    <property type="match status" value="1"/>
</dbReference>
<protein>
    <submittedName>
        <fullName evidence="9">Cathepsin L</fullName>
    </submittedName>
</protein>